<evidence type="ECO:0000313" key="2">
    <source>
        <dbReference type="EMBL" id="EKC31240.1"/>
    </source>
</evidence>
<protein>
    <submittedName>
        <fullName evidence="2">Uncharacterized protein</fullName>
    </submittedName>
</protein>
<name>K1QQT7_MAGGI</name>
<sequence length="133" mass="15053">MANEPGTSYMRESDSLDIVDQVDDDAGQDEERNVQRHTTQSKSKMSTNGMFDIFMSKLTEVQKELQDLRSQSKGDTSRKRGRSMSTRSSPPPVKKTTVKQSKSCNRSFHELSDDDSDEETSDKSTVVNYSFNL</sequence>
<dbReference type="InParanoid" id="K1QQT7"/>
<dbReference type="AlphaFoldDB" id="K1QQT7"/>
<dbReference type="EMBL" id="JH815739">
    <property type="protein sequence ID" value="EKC31240.1"/>
    <property type="molecule type" value="Genomic_DNA"/>
</dbReference>
<evidence type="ECO:0000256" key="1">
    <source>
        <dbReference type="SAM" id="MobiDB-lite"/>
    </source>
</evidence>
<feature type="region of interest" description="Disordered" evidence="1">
    <location>
        <begin position="62"/>
        <end position="133"/>
    </location>
</feature>
<gene>
    <name evidence="2" type="ORF">CGI_10013078</name>
</gene>
<proteinExistence type="predicted"/>
<feature type="compositionally biased region" description="Basic and acidic residues" evidence="1">
    <location>
        <begin position="62"/>
        <end position="78"/>
    </location>
</feature>
<accession>K1QQT7</accession>
<feature type="compositionally biased region" description="Acidic residues" evidence="1">
    <location>
        <begin position="15"/>
        <end position="28"/>
    </location>
</feature>
<feature type="region of interest" description="Disordered" evidence="1">
    <location>
        <begin position="1"/>
        <end position="50"/>
    </location>
</feature>
<feature type="compositionally biased region" description="Polar residues" evidence="1">
    <location>
        <begin position="36"/>
        <end position="49"/>
    </location>
</feature>
<dbReference type="HOGENOM" id="CLU_1908683_0_0_1"/>
<organism evidence="2">
    <name type="scientific">Magallana gigas</name>
    <name type="common">Pacific oyster</name>
    <name type="synonym">Crassostrea gigas</name>
    <dbReference type="NCBI Taxonomy" id="29159"/>
    <lineage>
        <taxon>Eukaryota</taxon>
        <taxon>Metazoa</taxon>
        <taxon>Spiralia</taxon>
        <taxon>Lophotrochozoa</taxon>
        <taxon>Mollusca</taxon>
        <taxon>Bivalvia</taxon>
        <taxon>Autobranchia</taxon>
        <taxon>Pteriomorphia</taxon>
        <taxon>Ostreida</taxon>
        <taxon>Ostreoidea</taxon>
        <taxon>Ostreidae</taxon>
        <taxon>Magallana</taxon>
    </lineage>
</organism>
<reference evidence="2" key="1">
    <citation type="journal article" date="2012" name="Nature">
        <title>The oyster genome reveals stress adaptation and complexity of shell formation.</title>
        <authorList>
            <person name="Zhang G."/>
            <person name="Fang X."/>
            <person name="Guo X."/>
            <person name="Li L."/>
            <person name="Luo R."/>
            <person name="Xu F."/>
            <person name="Yang P."/>
            <person name="Zhang L."/>
            <person name="Wang X."/>
            <person name="Qi H."/>
            <person name="Xiong Z."/>
            <person name="Que H."/>
            <person name="Xie Y."/>
            <person name="Holland P.W."/>
            <person name="Paps J."/>
            <person name="Zhu Y."/>
            <person name="Wu F."/>
            <person name="Chen Y."/>
            <person name="Wang J."/>
            <person name="Peng C."/>
            <person name="Meng J."/>
            <person name="Yang L."/>
            <person name="Liu J."/>
            <person name="Wen B."/>
            <person name="Zhang N."/>
            <person name="Huang Z."/>
            <person name="Zhu Q."/>
            <person name="Feng Y."/>
            <person name="Mount A."/>
            <person name="Hedgecock D."/>
            <person name="Xu Z."/>
            <person name="Liu Y."/>
            <person name="Domazet-Loso T."/>
            <person name="Du Y."/>
            <person name="Sun X."/>
            <person name="Zhang S."/>
            <person name="Liu B."/>
            <person name="Cheng P."/>
            <person name="Jiang X."/>
            <person name="Li J."/>
            <person name="Fan D."/>
            <person name="Wang W."/>
            <person name="Fu W."/>
            <person name="Wang T."/>
            <person name="Wang B."/>
            <person name="Zhang J."/>
            <person name="Peng Z."/>
            <person name="Li Y."/>
            <person name="Li N."/>
            <person name="Wang J."/>
            <person name="Chen M."/>
            <person name="He Y."/>
            <person name="Tan F."/>
            <person name="Song X."/>
            <person name="Zheng Q."/>
            <person name="Huang R."/>
            <person name="Yang H."/>
            <person name="Du X."/>
            <person name="Chen L."/>
            <person name="Yang M."/>
            <person name="Gaffney P.M."/>
            <person name="Wang S."/>
            <person name="Luo L."/>
            <person name="She Z."/>
            <person name="Ming Y."/>
            <person name="Huang W."/>
            <person name="Zhang S."/>
            <person name="Huang B."/>
            <person name="Zhang Y."/>
            <person name="Qu T."/>
            <person name="Ni P."/>
            <person name="Miao G."/>
            <person name="Wang J."/>
            <person name="Wang Q."/>
            <person name="Steinberg C.E."/>
            <person name="Wang H."/>
            <person name="Li N."/>
            <person name="Qian L."/>
            <person name="Zhang G."/>
            <person name="Li Y."/>
            <person name="Yang H."/>
            <person name="Liu X."/>
            <person name="Wang J."/>
            <person name="Yin Y."/>
            <person name="Wang J."/>
        </authorList>
    </citation>
    <scope>NUCLEOTIDE SEQUENCE [LARGE SCALE GENOMIC DNA]</scope>
    <source>
        <strain evidence="2">05x7-T-G4-1.051#20</strain>
    </source>
</reference>